<name>A0AAD8EGW7_DIPPU</name>
<evidence type="ECO:0000313" key="1">
    <source>
        <dbReference type="EMBL" id="KAJ9589888.1"/>
    </source>
</evidence>
<comment type="caution">
    <text evidence="1">The sequence shown here is derived from an EMBL/GenBank/DDBJ whole genome shotgun (WGS) entry which is preliminary data.</text>
</comment>
<gene>
    <name evidence="1" type="ORF">L9F63_016987</name>
</gene>
<keyword evidence="2" id="KW-1185">Reference proteome</keyword>
<dbReference type="AlphaFoldDB" id="A0AAD8EGW7"/>
<reference evidence="1" key="2">
    <citation type="submission" date="2023-05" db="EMBL/GenBank/DDBJ databases">
        <authorList>
            <person name="Fouks B."/>
        </authorList>
    </citation>
    <scope>NUCLEOTIDE SEQUENCE</scope>
    <source>
        <strain evidence="1">Stay&amp;Tobe</strain>
        <tissue evidence="1">Testes</tissue>
    </source>
</reference>
<feature type="non-terminal residue" evidence="1">
    <location>
        <position position="1"/>
    </location>
</feature>
<proteinExistence type="predicted"/>
<feature type="non-terminal residue" evidence="1">
    <location>
        <position position="59"/>
    </location>
</feature>
<dbReference type="Proteomes" id="UP001233999">
    <property type="component" value="Unassembled WGS sequence"/>
</dbReference>
<sequence>FEYNANLDFKHSKILDLYTSISANWIIIYFNNNNSQFYEKKLTLFIHSMNVFLFESKLV</sequence>
<accession>A0AAD8EGW7</accession>
<evidence type="ECO:0000313" key="2">
    <source>
        <dbReference type="Proteomes" id="UP001233999"/>
    </source>
</evidence>
<protein>
    <submittedName>
        <fullName evidence="1">Uncharacterized protein</fullName>
    </submittedName>
</protein>
<dbReference type="EMBL" id="JASPKZ010004588">
    <property type="protein sequence ID" value="KAJ9589888.1"/>
    <property type="molecule type" value="Genomic_DNA"/>
</dbReference>
<reference evidence="1" key="1">
    <citation type="journal article" date="2023" name="IScience">
        <title>Live-bearing cockroach genome reveals convergent evolutionary mechanisms linked to viviparity in insects and beyond.</title>
        <authorList>
            <person name="Fouks B."/>
            <person name="Harrison M.C."/>
            <person name="Mikhailova A.A."/>
            <person name="Marchal E."/>
            <person name="English S."/>
            <person name="Carruthers M."/>
            <person name="Jennings E.C."/>
            <person name="Chiamaka E.L."/>
            <person name="Frigard R.A."/>
            <person name="Pippel M."/>
            <person name="Attardo G.M."/>
            <person name="Benoit J.B."/>
            <person name="Bornberg-Bauer E."/>
            <person name="Tobe S.S."/>
        </authorList>
    </citation>
    <scope>NUCLEOTIDE SEQUENCE</scope>
    <source>
        <strain evidence="1">Stay&amp;Tobe</strain>
    </source>
</reference>
<organism evidence="1 2">
    <name type="scientific">Diploptera punctata</name>
    <name type="common">Pacific beetle cockroach</name>
    <dbReference type="NCBI Taxonomy" id="6984"/>
    <lineage>
        <taxon>Eukaryota</taxon>
        <taxon>Metazoa</taxon>
        <taxon>Ecdysozoa</taxon>
        <taxon>Arthropoda</taxon>
        <taxon>Hexapoda</taxon>
        <taxon>Insecta</taxon>
        <taxon>Pterygota</taxon>
        <taxon>Neoptera</taxon>
        <taxon>Polyneoptera</taxon>
        <taxon>Dictyoptera</taxon>
        <taxon>Blattodea</taxon>
        <taxon>Blaberoidea</taxon>
        <taxon>Blaberidae</taxon>
        <taxon>Diplopterinae</taxon>
        <taxon>Diploptera</taxon>
    </lineage>
</organism>